<reference evidence="2" key="1">
    <citation type="journal article" date="2020" name="mSystems">
        <title>Genome- and Community-Level Interaction Insights into Carbon Utilization and Element Cycling Functions of Hydrothermarchaeota in Hydrothermal Sediment.</title>
        <authorList>
            <person name="Zhou Z."/>
            <person name="Liu Y."/>
            <person name="Xu W."/>
            <person name="Pan J."/>
            <person name="Luo Z.H."/>
            <person name="Li M."/>
        </authorList>
    </citation>
    <scope>NUCLEOTIDE SEQUENCE [LARGE SCALE GENOMIC DNA]</scope>
    <source>
        <strain evidence="2">SpSt-855</strain>
    </source>
</reference>
<feature type="transmembrane region" description="Helical" evidence="1">
    <location>
        <begin position="131"/>
        <end position="150"/>
    </location>
</feature>
<feature type="transmembrane region" description="Helical" evidence="1">
    <location>
        <begin position="279"/>
        <end position="296"/>
    </location>
</feature>
<proteinExistence type="predicted"/>
<feature type="transmembrane region" description="Helical" evidence="1">
    <location>
        <begin position="251"/>
        <end position="273"/>
    </location>
</feature>
<dbReference type="AlphaFoldDB" id="A0A7V5CRV7"/>
<feature type="transmembrane region" description="Helical" evidence="1">
    <location>
        <begin position="100"/>
        <end position="119"/>
    </location>
</feature>
<keyword evidence="1" id="KW-0812">Transmembrane</keyword>
<evidence type="ECO:0000256" key="1">
    <source>
        <dbReference type="SAM" id="Phobius"/>
    </source>
</evidence>
<accession>A0A7V5CRV7</accession>
<dbReference type="EMBL" id="DTKL01000005">
    <property type="protein sequence ID" value="HGY93133.1"/>
    <property type="molecule type" value="Genomic_DNA"/>
</dbReference>
<comment type="caution">
    <text evidence="2">The sequence shown here is derived from an EMBL/GenBank/DDBJ whole genome shotgun (WGS) entry which is preliminary data.</text>
</comment>
<feature type="transmembrane region" description="Helical" evidence="1">
    <location>
        <begin position="185"/>
        <end position="204"/>
    </location>
</feature>
<feature type="transmembrane region" description="Helical" evidence="1">
    <location>
        <begin position="216"/>
        <end position="239"/>
    </location>
</feature>
<keyword evidence="1" id="KW-0472">Membrane</keyword>
<feature type="transmembrane region" description="Helical" evidence="1">
    <location>
        <begin position="156"/>
        <end position="173"/>
    </location>
</feature>
<feature type="transmembrane region" description="Helical" evidence="1">
    <location>
        <begin position="40"/>
        <end position="57"/>
    </location>
</feature>
<evidence type="ECO:0000313" key="2">
    <source>
        <dbReference type="EMBL" id="HGY93133.1"/>
    </source>
</evidence>
<organism evidence="2">
    <name type="scientific">Acidobacterium capsulatum</name>
    <dbReference type="NCBI Taxonomy" id="33075"/>
    <lineage>
        <taxon>Bacteria</taxon>
        <taxon>Pseudomonadati</taxon>
        <taxon>Acidobacteriota</taxon>
        <taxon>Terriglobia</taxon>
        <taxon>Terriglobales</taxon>
        <taxon>Acidobacteriaceae</taxon>
        <taxon>Acidobacterium</taxon>
    </lineage>
</organism>
<feature type="transmembrane region" description="Helical" evidence="1">
    <location>
        <begin position="77"/>
        <end position="94"/>
    </location>
</feature>
<protein>
    <submittedName>
        <fullName evidence="2">Uncharacterized protein</fullName>
    </submittedName>
</protein>
<name>A0A7V5CRV7_9BACT</name>
<sequence length="307" mass="32117">MTVRITLLFLVLGTIWGSAWLLHSEPYSGQPLLAAGTFRFALAAVLLGVAAAFQFAFRRSGQSRAATAHPSFWRSSAMLGVLLLALPYACSAAASRAGVAAGLPGAIYAAMPLAVLLLLEEDVPGRMPVLLLGFAGVSLLVIQGLQLDIAHWRGELLLLAGMAANAAALAYVVRGGRERMRATASLAGCAVQCAVAAVLLALAATLDGQWPAATGVAHAFAGILSPAVVMEAVITSITLPMMYLLLRRAGGVPVAAVQWLVTLTGFAEAAWFLGLRLIWENWAGCALIVPALVMLLRERGPEWPADL</sequence>
<gene>
    <name evidence="2" type="ORF">ENW50_00360</name>
</gene>
<keyword evidence="1" id="KW-1133">Transmembrane helix</keyword>